<dbReference type="EMBL" id="JAMTCS010000015">
    <property type="protein sequence ID" value="MCP2266990.1"/>
    <property type="molecule type" value="Genomic_DNA"/>
</dbReference>
<proteinExistence type="predicted"/>
<keyword evidence="3" id="KW-1185">Reference proteome</keyword>
<keyword evidence="1" id="KW-0812">Transmembrane</keyword>
<accession>A0A9X2G7D8</accession>
<organism evidence="2 3">
    <name type="scientific">Promicromonospora thailandica</name>
    <dbReference type="NCBI Taxonomy" id="765201"/>
    <lineage>
        <taxon>Bacteria</taxon>
        <taxon>Bacillati</taxon>
        <taxon>Actinomycetota</taxon>
        <taxon>Actinomycetes</taxon>
        <taxon>Micrococcales</taxon>
        <taxon>Promicromonosporaceae</taxon>
        <taxon>Promicromonospora</taxon>
    </lineage>
</organism>
<dbReference type="AlphaFoldDB" id="A0A9X2G7D8"/>
<comment type="caution">
    <text evidence="2">The sequence shown here is derived from an EMBL/GenBank/DDBJ whole genome shotgun (WGS) entry which is preliminary data.</text>
</comment>
<name>A0A9X2G7D8_9MICO</name>
<evidence type="ECO:0000313" key="3">
    <source>
        <dbReference type="Proteomes" id="UP001139493"/>
    </source>
</evidence>
<feature type="transmembrane region" description="Helical" evidence="1">
    <location>
        <begin position="240"/>
        <end position="265"/>
    </location>
</feature>
<feature type="transmembrane region" description="Helical" evidence="1">
    <location>
        <begin position="277"/>
        <end position="300"/>
    </location>
</feature>
<gene>
    <name evidence="2" type="ORF">APR03_004362</name>
</gene>
<dbReference type="Proteomes" id="UP001139493">
    <property type="component" value="Unassembled WGS sequence"/>
</dbReference>
<evidence type="ECO:0000256" key="1">
    <source>
        <dbReference type="SAM" id="Phobius"/>
    </source>
</evidence>
<evidence type="ECO:0000313" key="2">
    <source>
        <dbReference type="EMBL" id="MCP2266990.1"/>
    </source>
</evidence>
<dbReference type="RefSeq" id="WP_253839309.1">
    <property type="nucleotide sequence ID" value="NZ_JAMTCS010000015.1"/>
</dbReference>
<feature type="transmembrane region" description="Helical" evidence="1">
    <location>
        <begin position="177"/>
        <end position="202"/>
    </location>
</feature>
<keyword evidence="1" id="KW-1133">Transmembrane helix</keyword>
<sequence length="321" mass="32138">MSAGLRAGRTPVRGRVLPRLAVVLLLALAQVVAQIPPASAHAGGLSPTRARGAVVAVTPQVPGLSVTTIEDGARLRVRNDTGMRVEVPAGDGQTVPVTVPDGGSATWIDARATTLDRDLGAASRGTWEVPLTVGPTRVTVTGELVAGQPPRAASWWALAAGIAAVLLVLARRSPRPHVLLAVSGLLVVAASVAHVVGATLAVRSAPLWGTFLDATGIGLLVWPLVVAAAVAALRGRAGGVLGVCAGAGLSVVFVLPDLTVFHFAVLPVAGPPALERFLVALVLGAGLATAVAGAGALRVLAGRAAPSAHPAPSPDFTESES</sequence>
<feature type="transmembrane region" description="Helical" evidence="1">
    <location>
        <begin position="214"/>
        <end position="233"/>
    </location>
</feature>
<protein>
    <submittedName>
        <fullName evidence="2">Uncharacterized protein</fullName>
    </submittedName>
</protein>
<keyword evidence="1" id="KW-0472">Membrane</keyword>
<feature type="transmembrane region" description="Helical" evidence="1">
    <location>
        <begin position="153"/>
        <end position="170"/>
    </location>
</feature>
<reference evidence="2" key="1">
    <citation type="submission" date="2022-06" db="EMBL/GenBank/DDBJ databases">
        <title>Genomic Encyclopedia of Archaeal and Bacterial Type Strains, Phase II (KMG-II): from individual species to whole genera.</title>
        <authorList>
            <person name="Goeker M."/>
        </authorList>
    </citation>
    <scope>NUCLEOTIDE SEQUENCE</scope>
    <source>
        <strain evidence="2">DSM 26652</strain>
    </source>
</reference>